<evidence type="ECO:0000313" key="5">
    <source>
        <dbReference type="Proteomes" id="UP000452235"/>
    </source>
</evidence>
<comment type="caution">
    <text evidence="4">The sequence shown here is derived from an EMBL/GenBank/DDBJ whole genome shotgun (WGS) entry which is preliminary data.</text>
</comment>
<reference evidence="4 5" key="1">
    <citation type="submission" date="2020-01" db="EMBL/GenBank/DDBJ databases">
        <title>Aspergillus terreus IFO 6365 whole genome shotgun sequence.</title>
        <authorList>
            <person name="Kanamasa S."/>
            <person name="Takahashi H."/>
        </authorList>
    </citation>
    <scope>NUCLEOTIDE SEQUENCE [LARGE SCALE GENOMIC DNA]</scope>
    <source>
        <strain evidence="4 5">IFO 6365</strain>
    </source>
</reference>
<dbReference type="EMBL" id="BLJY01000011">
    <property type="protein sequence ID" value="GFF19969.1"/>
    <property type="molecule type" value="Genomic_DNA"/>
</dbReference>
<proteinExistence type="inferred from homology"/>
<protein>
    <submittedName>
        <fullName evidence="4">NmrA family transcriptional regulator</fullName>
    </submittedName>
</protein>
<dbReference type="Gene3D" id="3.40.50.720">
    <property type="entry name" value="NAD(P)-binding Rossmann-like Domain"/>
    <property type="match status" value="1"/>
</dbReference>
<dbReference type="OrthoDB" id="3358371at2759"/>
<dbReference type="InterPro" id="IPR051164">
    <property type="entry name" value="NmrA-like_oxidored"/>
</dbReference>
<dbReference type="InterPro" id="IPR008030">
    <property type="entry name" value="NmrA-like"/>
</dbReference>
<dbReference type="AlphaFoldDB" id="A0A5M3YYL1"/>
<gene>
    <name evidence="4" type="ORF">ATEIFO6365_0011022900</name>
</gene>
<dbReference type="GO" id="GO:0005634">
    <property type="term" value="C:nucleus"/>
    <property type="evidence" value="ECO:0007669"/>
    <property type="project" value="TreeGrafter"/>
</dbReference>
<dbReference type="InterPro" id="IPR036291">
    <property type="entry name" value="NAD(P)-bd_dom_sf"/>
</dbReference>
<dbReference type="Proteomes" id="UP000452235">
    <property type="component" value="Unassembled WGS sequence"/>
</dbReference>
<evidence type="ECO:0000256" key="1">
    <source>
        <dbReference type="ARBA" id="ARBA00006328"/>
    </source>
</evidence>
<keyword evidence="5" id="KW-1185">Reference proteome</keyword>
<evidence type="ECO:0000313" key="4">
    <source>
        <dbReference type="EMBL" id="GFF19969.1"/>
    </source>
</evidence>
<organism evidence="4 5">
    <name type="scientific">Aspergillus terreus</name>
    <dbReference type="NCBI Taxonomy" id="33178"/>
    <lineage>
        <taxon>Eukaryota</taxon>
        <taxon>Fungi</taxon>
        <taxon>Dikarya</taxon>
        <taxon>Ascomycota</taxon>
        <taxon>Pezizomycotina</taxon>
        <taxon>Eurotiomycetes</taxon>
        <taxon>Eurotiomycetidae</taxon>
        <taxon>Eurotiales</taxon>
        <taxon>Aspergillaceae</taxon>
        <taxon>Aspergillus</taxon>
        <taxon>Aspergillus subgen. Circumdati</taxon>
    </lineage>
</organism>
<dbReference type="VEuPathDB" id="FungiDB:ATEG_05935"/>
<dbReference type="CDD" id="cd05251">
    <property type="entry name" value="NmrA_like_SDR_a"/>
    <property type="match status" value="1"/>
</dbReference>
<keyword evidence="2" id="KW-0521">NADP</keyword>
<feature type="domain" description="NmrA-like" evidence="3">
    <location>
        <begin position="4"/>
        <end position="301"/>
    </location>
</feature>
<evidence type="ECO:0000259" key="3">
    <source>
        <dbReference type="Pfam" id="PF05368"/>
    </source>
</evidence>
<dbReference type="PANTHER" id="PTHR42748:SF11">
    <property type="entry name" value="NMRA-LIKE DOMAIN-CONTAINING PROTEIN"/>
    <property type="match status" value="1"/>
</dbReference>
<dbReference type="SUPFAM" id="SSF51735">
    <property type="entry name" value="NAD(P)-binding Rossmann-fold domains"/>
    <property type="match status" value="1"/>
</dbReference>
<comment type="similarity">
    <text evidence="1">Belongs to the NmrA-type oxidoreductase family.</text>
</comment>
<accession>A0A5M3YYL1</accession>
<dbReference type="PANTHER" id="PTHR42748">
    <property type="entry name" value="NITROGEN METABOLITE REPRESSION PROTEIN NMRA FAMILY MEMBER"/>
    <property type="match status" value="1"/>
</dbReference>
<dbReference type="Pfam" id="PF05368">
    <property type="entry name" value="NmrA"/>
    <property type="match status" value="1"/>
</dbReference>
<sequence length="307" mass="33490">MAPLVVVFGATGQQGGSVINHVLSNPVLSSQYSLRGVTRDVSKPTAQDLKAKGVEMVSGDLDDPASIHAALHGAHTVFAMTRTIYDEESKAREERQGKAIADAAVATGARYLIWSTEWHAGNTSGGKYPVPAYDVRWDVEQYIRGLPIQSAFVAPATFMQNLRGMMAPRPREDGTYAIANIHTPQTQFPWLDVVADLGKFVGVILEQPEKYAGKVLAAASCIHSLEEVVQILSQVSGKTVQYVVMPEAKFRSFCPPAGADGIVNMFWFIQDCGYYGAETEKVVEWSIEQVQGSLVTMEEFAKTLQFA</sequence>
<name>A0A5M3YYL1_ASPTE</name>
<dbReference type="Gene3D" id="3.90.25.10">
    <property type="entry name" value="UDP-galactose 4-epimerase, domain 1"/>
    <property type="match status" value="1"/>
</dbReference>
<evidence type="ECO:0000256" key="2">
    <source>
        <dbReference type="ARBA" id="ARBA00022857"/>
    </source>
</evidence>